<proteinExistence type="predicted"/>
<evidence type="ECO:0000313" key="2">
    <source>
        <dbReference type="Proteomes" id="UP000673691"/>
    </source>
</evidence>
<keyword evidence="2" id="KW-1185">Reference proteome</keyword>
<organism evidence="1 2">
    <name type="scientific">Olpidium bornovanus</name>
    <dbReference type="NCBI Taxonomy" id="278681"/>
    <lineage>
        <taxon>Eukaryota</taxon>
        <taxon>Fungi</taxon>
        <taxon>Fungi incertae sedis</taxon>
        <taxon>Olpidiomycota</taxon>
        <taxon>Olpidiomycotina</taxon>
        <taxon>Olpidiomycetes</taxon>
        <taxon>Olpidiales</taxon>
        <taxon>Olpidiaceae</taxon>
        <taxon>Olpidium</taxon>
    </lineage>
</organism>
<name>A0A8H7ZUJ2_9FUNG</name>
<dbReference type="EMBL" id="JAEFCI010006637">
    <property type="protein sequence ID" value="KAG5459565.1"/>
    <property type="molecule type" value="Genomic_DNA"/>
</dbReference>
<protein>
    <submittedName>
        <fullName evidence="1">Uncharacterized protein</fullName>
    </submittedName>
</protein>
<evidence type="ECO:0000313" key="1">
    <source>
        <dbReference type="EMBL" id="KAG5459565.1"/>
    </source>
</evidence>
<dbReference type="Proteomes" id="UP000673691">
    <property type="component" value="Unassembled WGS sequence"/>
</dbReference>
<sequence length="122" mass="13147">MPTDGDAGRKRPKEPDSDPVCGLHYGKCRQWDKPLAVRRGGRVPAKLASVGVLGGGRSVIWGAGGSAGSFCVAPIWCNWRRPLILVATRFVVSRNKSPLTDYRFPGMVSSLCLAVERNARPG</sequence>
<comment type="caution">
    <text evidence="1">The sequence shown here is derived from an EMBL/GenBank/DDBJ whole genome shotgun (WGS) entry which is preliminary data.</text>
</comment>
<gene>
    <name evidence="1" type="ORF">BJ554DRAFT_22</name>
</gene>
<dbReference type="AlphaFoldDB" id="A0A8H7ZUJ2"/>
<reference evidence="1 2" key="1">
    <citation type="journal article" name="Sci. Rep.">
        <title>Genome-scale phylogenetic analyses confirm Olpidium as the closest living zoosporic fungus to the non-flagellated, terrestrial fungi.</title>
        <authorList>
            <person name="Chang Y."/>
            <person name="Rochon D."/>
            <person name="Sekimoto S."/>
            <person name="Wang Y."/>
            <person name="Chovatia M."/>
            <person name="Sandor L."/>
            <person name="Salamov A."/>
            <person name="Grigoriev I.V."/>
            <person name="Stajich J.E."/>
            <person name="Spatafora J.W."/>
        </authorList>
    </citation>
    <scope>NUCLEOTIDE SEQUENCE [LARGE SCALE GENOMIC DNA]</scope>
    <source>
        <strain evidence="1">S191</strain>
    </source>
</reference>
<accession>A0A8H7ZUJ2</accession>